<evidence type="ECO:0000313" key="4">
    <source>
        <dbReference type="Proteomes" id="UP000755667"/>
    </source>
</evidence>
<evidence type="ECO:0000313" key="5">
    <source>
        <dbReference type="Proteomes" id="UP000809440"/>
    </source>
</evidence>
<comment type="caution">
    <text evidence="2">The sequence shown here is derived from an EMBL/GenBank/DDBJ whole genome shotgun (WGS) entry which is preliminary data.</text>
</comment>
<dbReference type="Proteomes" id="UP000755667">
    <property type="component" value="Unassembled WGS sequence"/>
</dbReference>
<proteinExistence type="predicted"/>
<organism evidence="2 4">
    <name type="scientific">Marivita cryptomonadis</name>
    <dbReference type="NCBI Taxonomy" id="505252"/>
    <lineage>
        <taxon>Bacteria</taxon>
        <taxon>Pseudomonadati</taxon>
        <taxon>Pseudomonadota</taxon>
        <taxon>Alphaproteobacteria</taxon>
        <taxon>Rhodobacterales</taxon>
        <taxon>Roseobacteraceae</taxon>
        <taxon>Marivita</taxon>
    </lineage>
</organism>
<keyword evidence="5" id="KW-1185">Reference proteome</keyword>
<gene>
    <name evidence="2" type="ORF">JQX41_06740</name>
    <name evidence="3" type="ORF">JQX48_06745</name>
</gene>
<reference evidence="2 5" key="1">
    <citation type="submission" date="2021-01" db="EMBL/GenBank/DDBJ databases">
        <title>Diatom-associated Roseobacters Show Island Model of Population Structure.</title>
        <authorList>
            <person name="Qu L."/>
            <person name="Feng X."/>
            <person name="Chen Y."/>
            <person name="Li L."/>
            <person name="Wang X."/>
            <person name="Hu Z."/>
            <person name="Wang H."/>
            <person name="Luo H."/>
        </authorList>
    </citation>
    <scope>NUCLEOTIDE SEQUENCE</scope>
    <source>
        <strain evidence="3 5">CC28-63</strain>
        <strain evidence="2">CC28-69</strain>
    </source>
</reference>
<dbReference type="Proteomes" id="UP000809440">
    <property type="component" value="Unassembled WGS sequence"/>
</dbReference>
<keyword evidence="1" id="KW-0732">Signal</keyword>
<feature type="chain" id="PRO_5040263928" description="Lipoprotein" evidence="1">
    <location>
        <begin position="22"/>
        <end position="126"/>
    </location>
</feature>
<name>A0A9Q2NWH3_9RHOB</name>
<feature type="signal peptide" evidence="1">
    <location>
        <begin position="1"/>
        <end position="21"/>
    </location>
</feature>
<dbReference type="PROSITE" id="PS51257">
    <property type="entry name" value="PROKAR_LIPOPROTEIN"/>
    <property type="match status" value="1"/>
</dbReference>
<dbReference type="GeneID" id="62641525"/>
<dbReference type="AlphaFoldDB" id="A0A9Q2NWH3"/>
<dbReference type="RefSeq" id="WP_085630204.1">
    <property type="nucleotide sequence ID" value="NZ_JAFBWU010000003.1"/>
</dbReference>
<evidence type="ECO:0000313" key="2">
    <source>
        <dbReference type="EMBL" id="MBM2411988.1"/>
    </source>
</evidence>
<dbReference type="EMBL" id="JAFBXF010000003">
    <property type="protein sequence ID" value="MBM2416656.1"/>
    <property type="molecule type" value="Genomic_DNA"/>
</dbReference>
<sequence>MKILVQSLALMAVLTACVEQAEVPFIPVSPQPVSPAAMSNSVTALRSMLNDPASLRITYTATFASDTGSFQLVCITFSARNSFNGMSPPNYFGATLFNGVVRDAKIESRFATYECSTAMREGRLYL</sequence>
<protein>
    <recommendedName>
        <fullName evidence="6">Lipoprotein</fullName>
    </recommendedName>
</protein>
<evidence type="ECO:0000256" key="1">
    <source>
        <dbReference type="SAM" id="SignalP"/>
    </source>
</evidence>
<accession>A0A9Q2NWH3</accession>
<dbReference type="EMBL" id="JAFBXE010000003">
    <property type="protein sequence ID" value="MBM2411988.1"/>
    <property type="molecule type" value="Genomic_DNA"/>
</dbReference>
<evidence type="ECO:0000313" key="3">
    <source>
        <dbReference type="EMBL" id="MBM2416656.1"/>
    </source>
</evidence>
<evidence type="ECO:0008006" key="6">
    <source>
        <dbReference type="Google" id="ProtNLM"/>
    </source>
</evidence>